<evidence type="ECO:0000256" key="11">
    <source>
        <dbReference type="ARBA" id="ARBA00023128"/>
    </source>
</evidence>
<feature type="domain" description="Calcium uniporter protein C-terminal" evidence="17">
    <location>
        <begin position="174"/>
        <end position="346"/>
    </location>
</feature>
<evidence type="ECO:0000256" key="13">
    <source>
        <dbReference type="ARBA" id="ARBA00023303"/>
    </source>
</evidence>
<dbReference type="PANTHER" id="PTHR13462">
    <property type="entry name" value="CALCIUM UNIPORTER PROTEIN, MITOCHONDRIAL"/>
    <property type="match status" value="1"/>
</dbReference>
<evidence type="ECO:0000256" key="4">
    <source>
        <dbReference type="ARBA" id="ARBA00022568"/>
    </source>
</evidence>
<evidence type="ECO:0000256" key="1">
    <source>
        <dbReference type="ARBA" id="ARBA00004448"/>
    </source>
</evidence>
<dbReference type="AlphaFoldDB" id="A0A6B2L5Z2"/>
<keyword evidence="3 15" id="KW-0813">Transport</keyword>
<dbReference type="GO" id="GO:0015292">
    <property type="term" value="F:uniporter activity"/>
    <property type="evidence" value="ECO:0007669"/>
    <property type="project" value="UniProtKB-UniRule"/>
</dbReference>
<evidence type="ECO:0000256" key="8">
    <source>
        <dbReference type="ARBA" id="ARBA00022837"/>
    </source>
</evidence>
<keyword evidence="8 15" id="KW-0106">Calcium</keyword>
<dbReference type="GO" id="GO:0005262">
    <property type="term" value="F:calcium channel activity"/>
    <property type="evidence" value="ECO:0007669"/>
    <property type="project" value="UniProtKB-UniRule"/>
</dbReference>
<dbReference type="GO" id="GO:1990246">
    <property type="term" value="C:uniplex complex"/>
    <property type="evidence" value="ECO:0007669"/>
    <property type="project" value="TreeGrafter"/>
</dbReference>
<evidence type="ECO:0000256" key="9">
    <source>
        <dbReference type="ARBA" id="ARBA00022989"/>
    </source>
</evidence>
<accession>A0A6B2L5Z2</accession>
<evidence type="ECO:0000256" key="10">
    <source>
        <dbReference type="ARBA" id="ARBA00023065"/>
    </source>
</evidence>
<keyword evidence="7 15" id="KW-0999">Mitochondrion inner membrane</keyword>
<dbReference type="GO" id="GO:0051560">
    <property type="term" value="P:mitochondrial calcium ion homeostasis"/>
    <property type="evidence" value="ECO:0007669"/>
    <property type="project" value="UniProtKB-UniRule"/>
</dbReference>
<proteinExistence type="inferred from homology"/>
<evidence type="ECO:0000313" key="18">
    <source>
        <dbReference type="EMBL" id="NDV32463.1"/>
    </source>
</evidence>
<dbReference type="Pfam" id="PF04678">
    <property type="entry name" value="MCU"/>
    <property type="match status" value="1"/>
</dbReference>
<keyword evidence="4 15" id="KW-0109">Calcium transport</keyword>
<evidence type="ECO:0000256" key="2">
    <source>
        <dbReference type="ARBA" id="ARBA00005653"/>
    </source>
</evidence>
<dbReference type="GO" id="GO:0036444">
    <property type="term" value="P:calcium import into the mitochondrion"/>
    <property type="evidence" value="ECO:0007669"/>
    <property type="project" value="TreeGrafter"/>
</dbReference>
<dbReference type="Gene3D" id="1.10.10.10">
    <property type="entry name" value="Winged helix-like DNA-binding domain superfamily/Winged helix DNA-binding domain"/>
    <property type="match status" value="1"/>
</dbReference>
<reference evidence="18" key="1">
    <citation type="journal article" date="2020" name="J. Eukaryot. Microbiol.">
        <title>De novo Sequencing, Assembly and Annotation of the Transcriptome for the Free-Living Testate Amoeba Arcella intermedia.</title>
        <authorList>
            <person name="Ribeiro G.M."/>
            <person name="Porfirio-Sousa A.L."/>
            <person name="Maurer-Alcala X.X."/>
            <person name="Katz L.A."/>
            <person name="Lahr D.J.G."/>
        </authorList>
    </citation>
    <scope>NUCLEOTIDE SEQUENCE</scope>
</reference>
<evidence type="ECO:0000256" key="3">
    <source>
        <dbReference type="ARBA" id="ARBA00022448"/>
    </source>
</evidence>
<keyword evidence="11 15" id="KW-0496">Mitochondrion</keyword>
<dbReference type="EMBL" id="GIBP01003494">
    <property type="protein sequence ID" value="NDV32463.1"/>
    <property type="molecule type" value="Transcribed_RNA"/>
</dbReference>
<comment type="similarity">
    <text evidence="2 15">Belongs to the MCU (TC 1.A.77) family.</text>
</comment>
<evidence type="ECO:0000256" key="6">
    <source>
        <dbReference type="ARBA" id="ARBA00022692"/>
    </source>
</evidence>
<feature type="compositionally biased region" description="Low complexity" evidence="16">
    <location>
        <begin position="1"/>
        <end position="19"/>
    </location>
</feature>
<evidence type="ECO:0000256" key="14">
    <source>
        <dbReference type="ARBA" id="ARBA00036634"/>
    </source>
</evidence>
<dbReference type="InterPro" id="IPR039055">
    <property type="entry name" value="MCU_fam"/>
</dbReference>
<keyword evidence="10 15" id="KW-0406">Ion transport</keyword>
<comment type="subcellular location">
    <subcellularLocation>
        <location evidence="1 15">Mitochondrion inner membrane</location>
        <topology evidence="1 15">Multi-pass membrane protein</topology>
    </subcellularLocation>
</comment>
<feature type="transmembrane region" description="Helical" evidence="15">
    <location>
        <begin position="292"/>
        <end position="311"/>
    </location>
</feature>
<dbReference type="PANTHER" id="PTHR13462:SF10">
    <property type="entry name" value="CALCIUM UNIPORTER PROTEIN, MITOCHONDRIAL"/>
    <property type="match status" value="1"/>
</dbReference>
<comment type="function">
    <text evidence="15">Mitochondrial inner membrane calcium uniporter that mediates calcium uptake into mitochondria. Mitochondrial calcium homeostasis plays key roles in cellular physiology and regulates cell bioenergetics, cytoplasmic calcium signals and activation of cell death pathways.</text>
</comment>
<comment type="domain">
    <text evidence="15">The selectivity filter, in which calcium ions are arranged in single file, is composed of two acidic rings separated by one helical turn along the central axis of the channel pore.</text>
</comment>
<keyword evidence="12 15" id="KW-0472">Membrane</keyword>
<evidence type="ECO:0000256" key="5">
    <source>
        <dbReference type="ARBA" id="ARBA00022673"/>
    </source>
</evidence>
<protein>
    <recommendedName>
        <fullName evidence="15">Calcium uniporter protein</fullName>
    </recommendedName>
</protein>
<keyword evidence="9 15" id="KW-1133">Transmembrane helix</keyword>
<keyword evidence="13 15" id="KW-0407">Ion channel</keyword>
<organism evidence="18">
    <name type="scientific">Arcella intermedia</name>
    <dbReference type="NCBI Taxonomy" id="1963864"/>
    <lineage>
        <taxon>Eukaryota</taxon>
        <taxon>Amoebozoa</taxon>
        <taxon>Tubulinea</taxon>
        <taxon>Elardia</taxon>
        <taxon>Arcellinida</taxon>
        <taxon>Sphaerothecina</taxon>
        <taxon>Arcellidae</taxon>
        <taxon>Arcella</taxon>
    </lineage>
</organism>
<keyword evidence="6 15" id="KW-0812">Transmembrane</keyword>
<evidence type="ECO:0000256" key="15">
    <source>
        <dbReference type="RuleBase" id="RU367035"/>
    </source>
</evidence>
<evidence type="ECO:0000256" key="12">
    <source>
        <dbReference type="ARBA" id="ARBA00023136"/>
    </source>
</evidence>
<evidence type="ECO:0000259" key="17">
    <source>
        <dbReference type="Pfam" id="PF04678"/>
    </source>
</evidence>
<comment type="catalytic activity">
    <reaction evidence="14">
        <text>Ca(2+)(in) = Ca(2+)(out)</text>
        <dbReference type="Rhea" id="RHEA:29671"/>
        <dbReference type="ChEBI" id="CHEBI:29108"/>
    </reaction>
</comment>
<dbReference type="InterPro" id="IPR006769">
    <property type="entry name" value="MCU_C"/>
</dbReference>
<feature type="transmembrane region" description="Helical" evidence="15">
    <location>
        <begin position="261"/>
        <end position="280"/>
    </location>
</feature>
<evidence type="ECO:0000256" key="16">
    <source>
        <dbReference type="SAM" id="MobiDB-lite"/>
    </source>
</evidence>
<feature type="region of interest" description="Disordered" evidence="16">
    <location>
        <begin position="1"/>
        <end position="27"/>
    </location>
</feature>
<dbReference type="InterPro" id="IPR036388">
    <property type="entry name" value="WH-like_DNA-bd_sf"/>
</dbReference>
<evidence type="ECO:0000256" key="7">
    <source>
        <dbReference type="ARBA" id="ARBA00022792"/>
    </source>
</evidence>
<name>A0A6B2L5Z2_9EUKA</name>
<sequence length="378" mass="43341">MLSTAAPQACPVAPAAPSAQPTPTPSPVPIQLIQRSGLINLILPLPNAEKCSFTLYPNKTVKDLITDIREEERPNSLVLLTDKNGNRISHETPISQLLNQPFNLVIDEELFSVEPFKIVQTTDNVLGNPDLLEIASHGYHEKIKAMLLKEATKRPFMNYSEYERWCEQFGMSKEKTHQLSKAFHKIGLVLHFHENSALKDIIFLKPSIVVDAIAANLNIKFQTREAPLLRSELHKLLPLYLPLNNVKQDLDVRAEKKAKRWMAGALAYLTVQFGLLARMVWIDFNWDIMEPITYFVGVFTMMGGYLFFVLYNEDYTYKALENRQRMLALKKLYISEEFNWQKWNALHQKVLTYTKLLNVDLEEEVKGLQSATIPKTLQ</sequence>
<keyword evidence="5 15" id="KW-0107">Calcium channel</keyword>